<dbReference type="OrthoDB" id="7325958at2"/>
<reference evidence="2 3" key="1">
    <citation type="submission" date="2016-07" db="EMBL/GenBank/DDBJ databases">
        <title>Complete genome sequence of Altererythrobacter dongtanensis KCTC 22672, a type strain with esterase isolated from tidal flat.</title>
        <authorList>
            <person name="Cheng H."/>
            <person name="Wu Y.-H."/>
            <person name="Zhou P."/>
            <person name="Huo Y.-Y."/>
            <person name="Wang C.-S."/>
            <person name="Xu X.-W."/>
        </authorList>
    </citation>
    <scope>NUCLEOTIDE SEQUENCE [LARGE SCALE GENOMIC DNA]</scope>
    <source>
        <strain evidence="2 3">KCTC 22672</strain>
    </source>
</reference>
<evidence type="ECO:0000313" key="3">
    <source>
        <dbReference type="Proteomes" id="UP000092932"/>
    </source>
</evidence>
<organism evidence="2 3">
    <name type="scientific">Tsuneonella dongtanensis</name>
    <dbReference type="NCBI Taxonomy" id="692370"/>
    <lineage>
        <taxon>Bacteria</taxon>
        <taxon>Pseudomonadati</taxon>
        <taxon>Pseudomonadota</taxon>
        <taxon>Alphaproteobacteria</taxon>
        <taxon>Sphingomonadales</taxon>
        <taxon>Erythrobacteraceae</taxon>
        <taxon>Tsuneonella</taxon>
    </lineage>
</organism>
<gene>
    <name evidence="2" type="ORF">A6F68_02176</name>
</gene>
<sequence length="432" mass="45520">MPKFRAAGSRLAFAVALATTAAVGLTATATPALAQKKGKDKEQAVAPKADYSKAFIAAYQPVSKALSEGPDPAAVKAQLPAVIAAAETPDDRFAAGQLVFSAGSKTSDTALQRQGLGMMLDSGKTPAADLARNSFAAAQLAYNAKEWAEVRRRAEQAMAAGYDGDAELLIAETYFAENQVPTGLDALDKAIARKVAAGQKAPEAWLKRAVAQAYQAKLEAQSMKYAGMYAQYYPSKSSWGDAIAIQRNFRDYDGQELLDLLRLAARADALRYERDYVDYITAADARRLPGETQRVIDAGIAAGLLKSGDVFVTEARNIASGRVKADLADLPGLERDAKASGSTAATAMAAGDAFLSYNQPAKAEEFYNLALGRPGVDTARVLTRLGIAQLDQGKIGEAQANFAKVDGARQAIARLWGVYAAQRAGAAASTAP</sequence>
<name>A0A1B2AEU4_9SPHN</name>
<feature type="signal peptide" evidence="1">
    <location>
        <begin position="1"/>
        <end position="34"/>
    </location>
</feature>
<dbReference type="RefSeq" id="WP_157096717.1">
    <property type="nucleotide sequence ID" value="NZ_CP016591.1"/>
</dbReference>
<evidence type="ECO:0000313" key="2">
    <source>
        <dbReference type="EMBL" id="ANY20677.1"/>
    </source>
</evidence>
<dbReference type="Proteomes" id="UP000092932">
    <property type="component" value="Chromosome"/>
</dbReference>
<evidence type="ECO:0000256" key="1">
    <source>
        <dbReference type="SAM" id="SignalP"/>
    </source>
</evidence>
<dbReference type="AlphaFoldDB" id="A0A1B2AEU4"/>
<evidence type="ECO:0008006" key="4">
    <source>
        <dbReference type="Google" id="ProtNLM"/>
    </source>
</evidence>
<dbReference type="STRING" id="692370.A6F68_02176"/>
<feature type="chain" id="PRO_5008534115" description="Tetratricopeptide repeat protein" evidence="1">
    <location>
        <begin position="35"/>
        <end position="432"/>
    </location>
</feature>
<dbReference type="KEGG" id="ado:A6F68_02176"/>
<accession>A0A1B2AEU4</accession>
<proteinExistence type="predicted"/>
<keyword evidence="1" id="KW-0732">Signal</keyword>
<keyword evidence="3" id="KW-1185">Reference proteome</keyword>
<protein>
    <recommendedName>
        <fullName evidence="4">Tetratricopeptide repeat protein</fullName>
    </recommendedName>
</protein>
<dbReference type="EMBL" id="CP016591">
    <property type="protein sequence ID" value="ANY20677.1"/>
    <property type="molecule type" value="Genomic_DNA"/>
</dbReference>